<protein>
    <submittedName>
        <fullName evidence="3">Xaa-Pro dipeptidase</fullName>
        <ecNumber evidence="3">3.4.13.9</ecNumber>
    </submittedName>
</protein>
<sequence>MTERIYAAGLLLHGPADRAALADGAVRVAGATITDVGPRDEVIARAAPGTEVTHFPDGTLLPGLIDAHVHLAFDDHSDDPVGALRASGAPALALNAAGAARRLLDGGVTTVRDLGDRDGVGVALRDSVRDGVLPGPRILAAGAPVTVRGGHCWFLGGEATGADGVREVVRANLAAGADLIKVMATGGTLTPGGPAPAEPQFTVAELTVAVREAHAAGARVAAHVHGVAGVEVALAAGVDTLEHCSFISADGPAAGPEHRPDVIDRIAEAGTFVCPTYSGSLDRAAASIGIDRLRPWLDVVLRQHERGVRLIAGTDAGIPGAGFDEYAVGLSWFVRAGLPAPTVVEMATSRAAEALGLADVTGTLAPGRDADLLVVTGDPRQDVAVLGAPGLVVARGREHLPGSARTAPASGIRSTV</sequence>
<dbReference type="Pfam" id="PF01979">
    <property type="entry name" value="Amidohydro_1"/>
    <property type="match status" value="1"/>
</dbReference>
<proteinExistence type="predicted"/>
<keyword evidence="3" id="KW-0378">Hydrolase</keyword>
<dbReference type="InterPro" id="IPR011059">
    <property type="entry name" value="Metal-dep_hydrolase_composite"/>
</dbReference>
<dbReference type="GO" id="GO:0102009">
    <property type="term" value="F:proline dipeptidase activity"/>
    <property type="evidence" value="ECO:0007669"/>
    <property type="project" value="UniProtKB-EC"/>
</dbReference>
<reference evidence="3 4" key="1">
    <citation type="submission" date="2017-08" db="EMBL/GenBank/DDBJ databases">
        <title>Complete Genome Sequence of Streptomyces formicae KY5, the formicamycin producer.</title>
        <authorList>
            <person name="Holmes N.A."/>
            <person name="Devine R."/>
            <person name="Qin Z."/>
            <person name="Seipke R.F."/>
            <person name="Wilkinson B."/>
            <person name="Hutchings M.I."/>
        </authorList>
    </citation>
    <scope>NUCLEOTIDE SEQUENCE [LARGE SCALE GENOMIC DNA]</scope>
    <source>
        <strain evidence="3 4">KY5</strain>
    </source>
</reference>
<gene>
    <name evidence="3" type="ORF">KY5_1209</name>
</gene>
<feature type="region of interest" description="Disordered" evidence="1">
    <location>
        <begin position="397"/>
        <end position="416"/>
    </location>
</feature>
<dbReference type="InterPro" id="IPR032466">
    <property type="entry name" value="Metal_Hydrolase"/>
</dbReference>
<name>A0A291Q3Z7_9ACTN</name>
<dbReference type="Gene3D" id="2.30.40.10">
    <property type="entry name" value="Urease, subunit C, domain 1"/>
    <property type="match status" value="1"/>
</dbReference>
<keyword evidence="3" id="KW-0224">Dipeptidase</keyword>
<dbReference type="PANTHER" id="PTHR43135:SF3">
    <property type="entry name" value="ALPHA-D-RIBOSE 1-METHYLPHOSPHONATE 5-TRIPHOSPHATE DIPHOSPHATASE"/>
    <property type="match status" value="1"/>
</dbReference>
<dbReference type="Proteomes" id="UP000221011">
    <property type="component" value="Chromosome"/>
</dbReference>
<evidence type="ECO:0000313" key="3">
    <source>
        <dbReference type="EMBL" id="ATL26227.1"/>
    </source>
</evidence>
<dbReference type="EC" id="3.4.13.9" evidence="3"/>
<dbReference type="Gene3D" id="3.20.20.140">
    <property type="entry name" value="Metal-dependent hydrolases"/>
    <property type="match status" value="1"/>
</dbReference>
<dbReference type="RefSeq" id="WP_098241235.1">
    <property type="nucleotide sequence ID" value="NZ_CP022685.1"/>
</dbReference>
<dbReference type="KEGG" id="sfk:KY5_1209"/>
<dbReference type="InterPro" id="IPR051781">
    <property type="entry name" value="Metallo-dep_Hydrolase"/>
</dbReference>
<dbReference type="SUPFAM" id="SSF51556">
    <property type="entry name" value="Metallo-dependent hydrolases"/>
    <property type="match status" value="1"/>
</dbReference>
<evidence type="ECO:0000259" key="2">
    <source>
        <dbReference type="Pfam" id="PF01979"/>
    </source>
</evidence>
<organism evidence="3 4">
    <name type="scientific">Streptomyces formicae</name>
    <dbReference type="NCBI Taxonomy" id="1616117"/>
    <lineage>
        <taxon>Bacteria</taxon>
        <taxon>Bacillati</taxon>
        <taxon>Actinomycetota</taxon>
        <taxon>Actinomycetes</taxon>
        <taxon>Kitasatosporales</taxon>
        <taxon>Streptomycetaceae</taxon>
        <taxon>Streptomyces</taxon>
    </lineage>
</organism>
<dbReference type="GO" id="GO:0016810">
    <property type="term" value="F:hydrolase activity, acting on carbon-nitrogen (but not peptide) bonds"/>
    <property type="evidence" value="ECO:0007669"/>
    <property type="project" value="InterPro"/>
</dbReference>
<dbReference type="InterPro" id="IPR006680">
    <property type="entry name" value="Amidohydro-rel"/>
</dbReference>
<keyword evidence="3" id="KW-0645">Protease</keyword>
<feature type="domain" description="Amidohydrolase-related" evidence="2">
    <location>
        <begin position="59"/>
        <end position="387"/>
    </location>
</feature>
<accession>A0A291Q3Z7</accession>
<keyword evidence="4" id="KW-1185">Reference proteome</keyword>
<dbReference type="EMBL" id="CP022685">
    <property type="protein sequence ID" value="ATL26227.1"/>
    <property type="molecule type" value="Genomic_DNA"/>
</dbReference>
<dbReference type="AlphaFoldDB" id="A0A291Q3Z7"/>
<evidence type="ECO:0000313" key="4">
    <source>
        <dbReference type="Proteomes" id="UP000221011"/>
    </source>
</evidence>
<dbReference type="PANTHER" id="PTHR43135">
    <property type="entry name" value="ALPHA-D-RIBOSE 1-METHYLPHOSPHONATE 5-TRIPHOSPHATE DIPHOSPHATASE"/>
    <property type="match status" value="1"/>
</dbReference>
<evidence type="ECO:0000256" key="1">
    <source>
        <dbReference type="SAM" id="MobiDB-lite"/>
    </source>
</evidence>
<dbReference type="SUPFAM" id="SSF51338">
    <property type="entry name" value="Composite domain of metallo-dependent hydrolases"/>
    <property type="match status" value="1"/>
</dbReference>